<dbReference type="InterPro" id="IPR049793">
    <property type="entry name" value="MbpA-like"/>
</dbReference>
<dbReference type="NCBIfam" id="NF041418">
    <property type="entry name" value="MbpA"/>
    <property type="match status" value="1"/>
</dbReference>
<dbReference type="InterPro" id="IPR053842">
    <property type="entry name" value="NikA-like"/>
</dbReference>
<evidence type="ECO:0000313" key="1">
    <source>
        <dbReference type="EMBL" id="KKN78018.1"/>
    </source>
</evidence>
<sequence length="101" mass="12021">MKRTYIKFRCSIYEKKLLKKRAERAGISLSEYCRSSAFGNSVIERLTEEQLAHYKMLVKYKGNFIRIGNMFKKHNPKLASEVEKLAEEIRTHLYNFKKITK</sequence>
<protein>
    <submittedName>
        <fullName evidence="1">Uncharacterized protein</fullName>
    </submittedName>
</protein>
<accession>A0A0F9WHY1</accession>
<organism evidence="1">
    <name type="scientific">marine sediment metagenome</name>
    <dbReference type="NCBI Taxonomy" id="412755"/>
    <lineage>
        <taxon>unclassified sequences</taxon>
        <taxon>metagenomes</taxon>
        <taxon>ecological metagenomes</taxon>
    </lineage>
</organism>
<dbReference type="Pfam" id="PF21983">
    <property type="entry name" value="NikA-like"/>
    <property type="match status" value="1"/>
</dbReference>
<comment type="caution">
    <text evidence="1">The sequence shown here is derived from an EMBL/GenBank/DDBJ whole genome shotgun (WGS) entry which is preliminary data.</text>
</comment>
<dbReference type="EMBL" id="LAZR01000270">
    <property type="protein sequence ID" value="KKN78018.1"/>
    <property type="molecule type" value="Genomic_DNA"/>
</dbReference>
<proteinExistence type="predicted"/>
<dbReference type="AlphaFoldDB" id="A0A0F9WHY1"/>
<reference evidence="1" key="1">
    <citation type="journal article" date="2015" name="Nature">
        <title>Complex archaea that bridge the gap between prokaryotes and eukaryotes.</title>
        <authorList>
            <person name="Spang A."/>
            <person name="Saw J.H."/>
            <person name="Jorgensen S.L."/>
            <person name="Zaremba-Niedzwiedzka K."/>
            <person name="Martijn J."/>
            <person name="Lind A.E."/>
            <person name="van Eijk R."/>
            <person name="Schleper C."/>
            <person name="Guy L."/>
            <person name="Ettema T.J."/>
        </authorList>
    </citation>
    <scope>NUCLEOTIDE SEQUENCE</scope>
</reference>
<gene>
    <name evidence="1" type="ORF">LCGC14_0354480</name>
</gene>
<name>A0A0F9WHY1_9ZZZZ</name>